<keyword evidence="5 7" id="KW-1133">Transmembrane helix</keyword>
<feature type="transmembrane region" description="Helical" evidence="7">
    <location>
        <begin position="20"/>
        <end position="41"/>
    </location>
</feature>
<accession>A0A1L3MJS1</accession>
<evidence type="ECO:0000256" key="4">
    <source>
        <dbReference type="ARBA" id="ARBA00022801"/>
    </source>
</evidence>
<evidence type="ECO:0000313" key="9">
    <source>
        <dbReference type="EMBL" id="APH02560.1"/>
    </source>
</evidence>
<evidence type="ECO:0000259" key="8">
    <source>
        <dbReference type="SMART" id="SM00014"/>
    </source>
</evidence>
<evidence type="ECO:0000256" key="6">
    <source>
        <dbReference type="ARBA" id="ARBA00023136"/>
    </source>
</evidence>
<dbReference type="PANTHER" id="PTHR14969:SF62">
    <property type="entry name" value="DECAPRENYLPHOSPHORYL-5-PHOSPHORIBOSE PHOSPHATASE RV3807C-RELATED"/>
    <property type="match status" value="1"/>
</dbReference>
<dbReference type="Gene3D" id="1.20.144.10">
    <property type="entry name" value="Phosphatidic acid phosphatase type 2/haloperoxidase"/>
    <property type="match status" value="1"/>
</dbReference>
<dbReference type="GO" id="GO:0005886">
    <property type="term" value="C:plasma membrane"/>
    <property type="evidence" value="ECO:0007669"/>
    <property type="project" value="UniProtKB-SubCell"/>
</dbReference>
<dbReference type="Proteomes" id="UP000182938">
    <property type="component" value="Chromosome"/>
</dbReference>
<keyword evidence="10" id="KW-1185">Reference proteome</keyword>
<dbReference type="GO" id="GO:0016787">
    <property type="term" value="F:hydrolase activity"/>
    <property type="evidence" value="ECO:0007669"/>
    <property type="project" value="UniProtKB-KW"/>
</dbReference>
<dbReference type="PANTHER" id="PTHR14969">
    <property type="entry name" value="SPHINGOSINE-1-PHOSPHATE PHOSPHOHYDROLASE"/>
    <property type="match status" value="1"/>
</dbReference>
<keyword evidence="3 7" id="KW-0812">Transmembrane</keyword>
<keyword evidence="2" id="KW-1003">Cell membrane</keyword>
<evidence type="ECO:0000256" key="7">
    <source>
        <dbReference type="SAM" id="Phobius"/>
    </source>
</evidence>
<dbReference type="KEGG" id="jte:ASJ30_14310"/>
<feature type="transmembrane region" description="Helical" evidence="7">
    <location>
        <begin position="141"/>
        <end position="162"/>
    </location>
</feature>
<organism evidence="9 10">
    <name type="scientific">Janibacter indicus</name>
    <dbReference type="NCBI Taxonomy" id="857417"/>
    <lineage>
        <taxon>Bacteria</taxon>
        <taxon>Bacillati</taxon>
        <taxon>Actinomycetota</taxon>
        <taxon>Actinomycetes</taxon>
        <taxon>Micrococcales</taxon>
        <taxon>Intrasporangiaceae</taxon>
        <taxon>Janibacter</taxon>
    </lineage>
</organism>
<feature type="domain" description="Phosphatidic acid phosphatase type 2/haloperoxidase" evidence="8">
    <location>
        <begin position="105"/>
        <end position="215"/>
    </location>
</feature>
<evidence type="ECO:0000256" key="3">
    <source>
        <dbReference type="ARBA" id="ARBA00022692"/>
    </source>
</evidence>
<proteinExistence type="predicted"/>
<dbReference type="AlphaFoldDB" id="A0A1L3MJS1"/>
<gene>
    <name evidence="9" type="ORF">ASJ30_14310</name>
</gene>
<protein>
    <recommendedName>
        <fullName evidence="8">Phosphatidic acid phosphatase type 2/haloperoxidase domain-containing protein</fullName>
    </recommendedName>
</protein>
<dbReference type="SUPFAM" id="SSF48317">
    <property type="entry name" value="Acid phosphatase/Vanadium-dependent haloperoxidase"/>
    <property type="match status" value="1"/>
</dbReference>
<dbReference type="InterPro" id="IPR000326">
    <property type="entry name" value="PAP2/HPO"/>
</dbReference>
<feature type="transmembrane region" description="Helical" evidence="7">
    <location>
        <begin position="102"/>
        <end position="121"/>
    </location>
</feature>
<feature type="transmembrane region" description="Helical" evidence="7">
    <location>
        <begin position="193"/>
        <end position="218"/>
    </location>
</feature>
<dbReference type="InterPro" id="IPR036938">
    <property type="entry name" value="PAP2/HPO_sf"/>
</dbReference>
<feature type="transmembrane region" description="Helical" evidence="7">
    <location>
        <begin position="73"/>
        <end position="95"/>
    </location>
</feature>
<evidence type="ECO:0000256" key="1">
    <source>
        <dbReference type="ARBA" id="ARBA00004651"/>
    </source>
</evidence>
<evidence type="ECO:0000256" key="2">
    <source>
        <dbReference type="ARBA" id="ARBA00022475"/>
    </source>
</evidence>
<sequence>MPHNRWMPTDRRVSPLRVVAAVSAMTAVMLLVAALGEWAILPSATLRELDEGSASRATAVLADHDRLGTAAHVWAALSGPWVVHPLVAIWAGVLVARRRLTLRAAVVTVAVGVLGWALGAVCKEIVDRPRPSVALAEVGSWSYPSGHATNIALGAVLLVSLARLAESAWVRWGTTLLALAAVALTAADRLLLGVHYVSDVVMGLTLGAAAATLALVCLPLRRDAALP</sequence>
<evidence type="ECO:0000313" key="10">
    <source>
        <dbReference type="Proteomes" id="UP000182938"/>
    </source>
</evidence>
<dbReference type="SMART" id="SM00014">
    <property type="entry name" value="acidPPc"/>
    <property type="match status" value="1"/>
</dbReference>
<name>A0A1L3MJS1_9MICO</name>
<keyword evidence="6 7" id="KW-0472">Membrane</keyword>
<evidence type="ECO:0000256" key="5">
    <source>
        <dbReference type="ARBA" id="ARBA00022989"/>
    </source>
</evidence>
<comment type="subcellular location">
    <subcellularLocation>
        <location evidence="1">Cell membrane</location>
        <topology evidence="1">Multi-pass membrane protein</topology>
    </subcellularLocation>
</comment>
<dbReference type="EMBL" id="CP013290">
    <property type="protein sequence ID" value="APH02560.1"/>
    <property type="molecule type" value="Genomic_DNA"/>
</dbReference>
<keyword evidence="4" id="KW-0378">Hydrolase</keyword>
<reference evidence="9 10" key="1">
    <citation type="submission" date="2015-11" db="EMBL/GenBank/DDBJ databases">
        <authorList>
            <person name="Zhang Y."/>
            <person name="Guo Z."/>
        </authorList>
    </citation>
    <scope>NUCLEOTIDE SEQUENCE [LARGE SCALE GENOMIC DNA]</scope>
    <source>
        <strain evidence="9 10">YFY001</strain>
    </source>
</reference>
<dbReference type="Pfam" id="PF01569">
    <property type="entry name" value="PAP2"/>
    <property type="match status" value="1"/>
</dbReference>
<feature type="transmembrane region" description="Helical" evidence="7">
    <location>
        <begin position="169"/>
        <end position="187"/>
    </location>
</feature>